<dbReference type="InterPro" id="IPR036388">
    <property type="entry name" value="WH-like_DNA-bd_sf"/>
</dbReference>
<dbReference type="InterPro" id="IPR036390">
    <property type="entry name" value="WH_DNA-bd_sf"/>
</dbReference>
<dbReference type="AlphaFoldDB" id="A0A2M7TYC9"/>
<dbReference type="PANTHER" id="PTHR42756:SF1">
    <property type="entry name" value="TRANSCRIPTIONAL REPRESSOR OF EMRAB OPERON"/>
    <property type="match status" value="1"/>
</dbReference>
<evidence type="ECO:0000256" key="2">
    <source>
        <dbReference type="ARBA" id="ARBA00023125"/>
    </source>
</evidence>
<evidence type="ECO:0000313" key="5">
    <source>
        <dbReference type="EMBL" id="PIZ62632.1"/>
    </source>
</evidence>
<dbReference type="Proteomes" id="UP000228503">
    <property type="component" value="Unassembled WGS sequence"/>
</dbReference>
<name>A0A2M7TYC9_9BACT</name>
<keyword evidence="2" id="KW-0238">DNA-binding</keyword>
<proteinExistence type="predicted"/>
<feature type="domain" description="HTH marR-type" evidence="4">
    <location>
        <begin position="25"/>
        <end position="158"/>
    </location>
</feature>
<accession>A0A2M7TYC9</accession>
<sequence>MLPNHLLMLTSAFKKLVGASTEFDTYTLLRLQAKSYRLIKNAVSETLHQYKLSVLDWSLLGILFQKPEGSRFVEISTTMGVEPPFVTELITTLKKKGFVKIESDSEDRRAKCILLSKKSTELIPIIEKEIKETLSHLLKDVSSSDFRGYTATMEKMLSNLDKKN</sequence>
<evidence type="ECO:0000259" key="4">
    <source>
        <dbReference type="PROSITE" id="PS50995"/>
    </source>
</evidence>
<dbReference type="SMART" id="SM00347">
    <property type="entry name" value="HTH_MARR"/>
    <property type="match status" value="1"/>
</dbReference>
<gene>
    <name evidence="5" type="ORF">COY16_03805</name>
</gene>
<dbReference type="GO" id="GO:0003677">
    <property type="term" value="F:DNA binding"/>
    <property type="evidence" value="ECO:0007669"/>
    <property type="project" value="UniProtKB-KW"/>
</dbReference>
<organism evidence="5 6">
    <name type="scientific">Candidatus Roizmanbacteria bacterium CG_4_10_14_0_2_um_filter_39_13</name>
    <dbReference type="NCBI Taxonomy" id="1974825"/>
    <lineage>
        <taxon>Bacteria</taxon>
        <taxon>Candidatus Roizmaniibacteriota</taxon>
    </lineage>
</organism>
<dbReference type="GO" id="GO:0003700">
    <property type="term" value="F:DNA-binding transcription factor activity"/>
    <property type="evidence" value="ECO:0007669"/>
    <property type="project" value="InterPro"/>
</dbReference>
<dbReference type="PROSITE" id="PS50995">
    <property type="entry name" value="HTH_MARR_2"/>
    <property type="match status" value="1"/>
</dbReference>
<dbReference type="PANTHER" id="PTHR42756">
    <property type="entry name" value="TRANSCRIPTIONAL REGULATOR, MARR"/>
    <property type="match status" value="1"/>
</dbReference>
<keyword evidence="1" id="KW-0805">Transcription regulation</keyword>
<evidence type="ECO:0000313" key="6">
    <source>
        <dbReference type="Proteomes" id="UP000228503"/>
    </source>
</evidence>
<dbReference type="Pfam" id="PF01047">
    <property type="entry name" value="MarR"/>
    <property type="match status" value="1"/>
</dbReference>
<comment type="caution">
    <text evidence="5">The sequence shown here is derived from an EMBL/GenBank/DDBJ whole genome shotgun (WGS) entry which is preliminary data.</text>
</comment>
<evidence type="ECO:0000256" key="3">
    <source>
        <dbReference type="ARBA" id="ARBA00023163"/>
    </source>
</evidence>
<reference evidence="6" key="1">
    <citation type="submission" date="2017-09" db="EMBL/GenBank/DDBJ databases">
        <title>Depth-based differentiation of microbial function through sediment-hosted aquifers and enrichment of novel symbionts in the deep terrestrial subsurface.</title>
        <authorList>
            <person name="Probst A.J."/>
            <person name="Ladd B."/>
            <person name="Jarett J.K."/>
            <person name="Geller-Mcgrath D.E."/>
            <person name="Sieber C.M.K."/>
            <person name="Emerson J.B."/>
            <person name="Anantharaman K."/>
            <person name="Thomas B.C."/>
            <person name="Malmstrom R."/>
            <person name="Stieglmeier M."/>
            <person name="Klingl A."/>
            <person name="Woyke T."/>
            <person name="Ryan C.M."/>
            <person name="Banfield J.F."/>
        </authorList>
    </citation>
    <scope>NUCLEOTIDE SEQUENCE [LARGE SCALE GENOMIC DNA]</scope>
</reference>
<dbReference type="EMBL" id="PFOB01000049">
    <property type="protein sequence ID" value="PIZ62632.1"/>
    <property type="molecule type" value="Genomic_DNA"/>
</dbReference>
<dbReference type="SUPFAM" id="SSF46785">
    <property type="entry name" value="Winged helix' DNA-binding domain"/>
    <property type="match status" value="1"/>
</dbReference>
<keyword evidence="3" id="KW-0804">Transcription</keyword>
<dbReference type="Gene3D" id="1.10.10.10">
    <property type="entry name" value="Winged helix-like DNA-binding domain superfamily/Winged helix DNA-binding domain"/>
    <property type="match status" value="1"/>
</dbReference>
<protein>
    <recommendedName>
        <fullName evidence="4">HTH marR-type domain-containing protein</fullName>
    </recommendedName>
</protein>
<dbReference type="InterPro" id="IPR000835">
    <property type="entry name" value="HTH_MarR-typ"/>
</dbReference>
<evidence type="ECO:0000256" key="1">
    <source>
        <dbReference type="ARBA" id="ARBA00023015"/>
    </source>
</evidence>